<keyword evidence="2" id="KW-1185">Reference proteome</keyword>
<name>A0A087G3X2_ARAAL</name>
<organism evidence="1 2">
    <name type="scientific">Arabis alpina</name>
    <name type="common">Alpine rock-cress</name>
    <dbReference type="NCBI Taxonomy" id="50452"/>
    <lineage>
        <taxon>Eukaryota</taxon>
        <taxon>Viridiplantae</taxon>
        <taxon>Streptophyta</taxon>
        <taxon>Embryophyta</taxon>
        <taxon>Tracheophyta</taxon>
        <taxon>Spermatophyta</taxon>
        <taxon>Magnoliopsida</taxon>
        <taxon>eudicotyledons</taxon>
        <taxon>Gunneridae</taxon>
        <taxon>Pentapetalae</taxon>
        <taxon>rosids</taxon>
        <taxon>malvids</taxon>
        <taxon>Brassicales</taxon>
        <taxon>Brassicaceae</taxon>
        <taxon>Arabideae</taxon>
        <taxon>Arabis</taxon>
    </lineage>
</organism>
<dbReference type="Proteomes" id="UP000029120">
    <property type="component" value="Unassembled WGS sequence"/>
</dbReference>
<proteinExistence type="predicted"/>
<dbReference type="AlphaFoldDB" id="A0A087G3X2"/>
<sequence>MSESESSTSSCPLPSDGDLLPISTVVVFGLRVKLLQMAIPYDPNFTMAIFDERELTFNDDLDHDSSASAAVVAVIDKCCNFSDLDREELVKLTKS</sequence>
<evidence type="ECO:0000313" key="2">
    <source>
        <dbReference type="Proteomes" id="UP000029120"/>
    </source>
</evidence>
<accession>A0A087G3X2</accession>
<evidence type="ECO:0000313" key="1">
    <source>
        <dbReference type="EMBL" id="KFK24574.1"/>
    </source>
</evidence>
<dbReference type="EMBL" id="KL967461">
    <property type="protein sequence ID" value="KFK24574.1"/>
    <property type="molecule type" value="Genomic_DNA"/>
</dbReference>
<reference evidence="2" key="1">
    <citation type="journal article" date="2015" name="Nat. Plants">
        <title>Genome expansion of Arabis alpina linked with retrotransposition and reduced symmetric DNA methylation.</title>
        <authorList>
            <person name="Willing E.M."/>
            <person name="Rawat V."/>
            <person name="Mandakova T."/>
            <person name="Maumus F."/>
            <person name="James G.V."/>
            <person name="Nordstroem K.J."/>
            <person name="Becker C."/>
            <person name="Warthmann N."/>
            <person name="Chica C."/>
            <person name="Szarzynska B."/>
            <person name="Zytnicki M."/>
            <person name="Albani M.C."/>
            <person name="Kiefer C."/>
            <person name="Bergonzi S."/>
            <person name="Castaings L."/>
            <person name="Mateos J.L."/>
            <person name="Berns M.C."/>
            <person name="Bujdoso N."/>
            <person name="Piofczyk T."/>
            <person name="de Lorenzo L."/>
            <person name="Barrero-Sicilia C."/>
            <person name="Mateos I."/>
            <person name="Piednoel M."/>
            <person name="Hagmann J."/>
            <person name="Chen-Min-Tao R."/>
            <person name="Iglesias-Fernandez R."/>
            <person name="Schuster S.C."/>
            <person name="Alonso-Blanco C."/>
            <person name="Roudier F."/>
            <person name="Carbonero P."/>
            <person name="Paz-Ares J."/>
            <person name="Davis S.J."/>
            <person name="Pecinka A."/>
            <person name="Quesneville H."/>
            <person name="Colot V."/>
            <person name="Lysak M.A."/>
            <person name="Weigel D."/>
            <person name="Coupland G."/>
            <person name="Schneeberger K."/>
        </authorList>
    </citation>
    <scope>NUCLEOTIDE SEQUENCE [LARGE SCALE GENOMIC DNA]</scope>
    <source>
        <strain evidence="2">cv. Pajares</strain>
    </source>
</reference>
<protein>
    <submittedName>
        <fullName evidence="1">Uncharacterized protein</fullName>
    </submittedName>
</protein>
<dbReference type="Gramene" id="KFK24574">
    <property type="protein sequence ID" value="KFK24574"/>
    <property type="gene ID" value="AALP_AAs45078U000100"/>
</dbReference>
<gene>
    <name evidence="1" type="ORF">AALP_AAs45078U000100</name>
</gene>